<evidence type="ECO:0000313" key="3">
    <source>
        <dbReference type="Proteomes" id="UP000005801"/>
    </source>
</evidence>
<dbReference type="STRING" id="391625.PPSIR1_23789"/>
<reference evidence="2 3" key="1">
    <citation type="submission" date="2007-06" db="EMBL/GenBank/DDBJ databases">
        <authorList>
            <person name="Shimkets L."/>
            <person name="Ferriera S."/>
            <person name="Johnson J."/>
            <person name="Kravitz S."/>
            <person name="Beeson K."/>
            <person name="Sutton G."/>
            <person name="Rogers Y.-H."/>
            <person name="Friedman R."/>
            <person name="Frazier M."/>
            <person name="Venter J.C."/>
        </authorList>
    </citation>
    <scope>NUCLEOTIDE SEQUENCE [LARGE SCALE GENOMIC DNA]</scope>
    <source>
        <strain evidence="2 3">SIR-1</strain>
    </source>
</reference>
<dbReference type="AlphaFoldDB" id="A6GCF2"/>
<comment type="caution">
    <text evidence="2">The sequence shown here is derived from an EMBL/GenBank/DDBJ whole genome shotgun (WGS) entry which is preliminary data.</text>
</comment>
<evidence type="ECO:0000256" key="1">
    <source>
        <dbReference type="SAM" id="Phobius"/>
    </source>
</evidence>
<sequence>MVMDALTLAVAGLGPMRSVVGLLLVLLAGLTWLSRRQGGRANASPSPIALTNQHAVHVVELEGRRLLIGTGPSGAPQLITELEAAQADAPEPVAAELGDEHGDDARPAWVRAVAYGKGVLRAEASGDGR</sequence>
<keyword evidence="1" id="KW-0472">Membrane</keyword>
<dbReference type="Proteomes" id="UP000005801">
    <property type="component" value="Unassembled WGS sequence"/>
</dbReference>
<keyword evidence="1" id="KW-1133">Transmembrane helix</keyword>
<organism evidence="2 3">
    <name type="scientific">Plesiocystis pacifica SIR-1</name>
    <dbReference type="NCBI Taxonomy" id="391625"/>
    <lineage>
        <taxon>Bacteria</taxon>
        <taxon>Pseudomonadati</taxon>
        <taxon>Myxococcota</taxon>
        <taxon>Polyangia</taxon>
        <taxon>Nannocystales</taxon>
        <taxon>Nannocystaceae</taxon>
        <taxon>Plesiocystis</taxon>
    </lineage>
</organism>
<protein>
    <recommendedName>
        <fullName evidence="4">Flagellar protein</fullName>
    </recommendedName>
</protein>
<name>A6GCF2_9BACT</name>
<accession>A6GCF2</accession>
<feature type="transmembrane region" description="Helical" evidence="1">
    <location>
        <begin position="6"/>
        <end position="33"/>
    </location>
</feature>
<proteinExistence type="predicted"/>
<keyword evidence="3" id="KW-1185">Reference proteome</keyword>
<keyword evidence="1" id="KW-0812">Transmembrane</keyword>
<evidence type="ECO:0000313" key="2">
    <source>
        <dbReference type="EMBL" id="EDM76409.1"/>
    </source>
</evidence>
<gene>
    <name evidence="2" type="ORF">PPSIR1_23789</name>
</gene>
<dbReference type="EMBL" id="ABCS01000065">
    <property type="protein sequence ID" value="EDM76409.1"/>
    <property type="molecule type" value="Genomic_DNA"/>
</dbReference>
<evidence type="ECO:0008006" key="4">
    <source>
        <dbReference type="Google" id="ProtNLM"/>
    </source>
</evidence>